<dbReference type="Pfam" id="PF10551">
    <property type="entry name" value="MULE"/>
    <property type="match status" value="1"/>
</dbReference>
<dbReference type="PANTHER" id="PTHR31569:SF4">
    <property type="entry name" value="SWIM-TYPE DOMAIN-CONTAINING PROTEIN"/>
    <property type="match status" value="1"/>
</dbReference>
<evidence type="ECO:0000313" key="4">
    <source>
        <dbReference type="Proteomes" id="UP000078397"/>
    </source>
</evidence>
<feature type="compositionally biased region" description="Polar residues" evidence="1">
    <location>
        <begin position="416"/>
        <end position="425"/>
    </location>
</feature>
<dbReference type="InterPro" id="IPR052579">
    <property type="entry name" value="Zinc_finger_SWIM"/>
</dbReference>
<dbReference type="Proteomes" id="UP000078397">
    <property type="component" value="Unassembled WGS sequence"/>
</dbReference>
<gene>
    <name evidence="3" type="ORF">VFPPC_18454</name>
</gene>
<dbReference type="InterPro" id="IPR018289">
    <property type="entry name" value="MULE_transposase_dom"/>
</dbReference>
<dbReference type="AlphaFoldDB" id="A0A219AP89"/>
<feature type="domain" description="MULE transposase" evidence="2">
    <location>
        <begin position="1"/>
        <end position="84"/>
    </location>
</feature>
<dbReference type="OrthoDB" id="4815524at2759"/>
<evidence type="ECO:0000256" key="1">
    <source>
        <dbReference type="SAM" id="MobiDB-lite"/>
    </source>
</evidence>
<organism evidence="3 4">
    <name type="scientific">Pochonia chlamydosporia 170</name>
    <dbReference type="NCBI Taxonomy" id="1380566"/>
    <lineage>
        <taxon>Eukaryota</taxon>
        <taxon>Fungi</taxon>
        <taxon>Dikarya</taxon>
        <taxon>Ascomycota</taxon>
        <taxon>Pezizomycotina</taxon>
        <taxon>Sordariomycetes</taxon>
        <taxon>Hypocreomycetidae</taxon>
        <taxon>Hypocreales</taxon>
        <taxon>Clavicipitaceae</taxon>
        <taxon>Pochonia</taxon>
    </lineage>
</organism>
<protein>
    <submittedName>
        <fullName evidence="3">MULE transposase domain-containing protein</fullName>
    </submittedName>
</protein>
<dbReference type="GeneID" id="33937218"/>
<comment type="caution">
    <text evidence="3">The sequence shown here is derived from an EMBL/GenBank/DDBJ whole genome shotgun (WGS) entry which is preliminary data.</text>
</comment>
<accession>A0A219AP89</accession>
<reference evidence="3 4" key="1">
    <citation type="journal article" date="2016" name="PLoS Pathog.">
        <title>Biosynthesis of antibiotic leucinostatins in bio-control fungus Purpureocillium lilacinum and their inhibition on phytophthora revealed by genome mining.</title>
        <authorList>
            <person name="Wang G."/>
            <person name="Liu Z."/>
            <person name="Lin R."/>
            <person name="Li E."/>
            <person name="Mao Z."/>
            <person name="Ling J."/>
            <person name="Yang Y."/>
            <person name="Yin W.B."/>
            <person name="Xie B."/>
        </authorList>
    </citation>
    <scope>NUCLEOTIDE SEQUENCE [LARGE SCALE GENOMIC DNA]</scope>
    <source>
        <strain evidence="3">170</strain>
    </source>
</reference>
<keyword evidence="4" id="KW-1185">Reference proteome</keyword>
<dbReference type="EMBL" id="LSBJ02000018">
    <property type="protein sequence ID" value="OWT42399.1"/>
    <property type="molecule type" value="Genomic_DNA"/>
</dbReference>
<feature type="region of interest" description="Disordered" evidence="1">
    <location>
        <begin position="331"/>
        <end position="432"/>
    </location>
</feature>
<proteinExistence type="predicted"/>
<evidence type="ECO:0000313" key="3">
    <source>
        <dbReference type="EMBL" id="OWT42399.1"/>
    </source>
</evidence>
<name>A0A219AP89_METCM</name>
<evidence type="ECO:0000259" key="2">
    <source>
        <dbReference type="Pfam" id="PF10551"/>
    </source>
</evidence>
<dbReference type="KEGG" id="pchm:VFPPC_18454"/>
<sequence length="445" mass="50724">MPLVTVVTVSSEKTSMPICYGLLNNEQVATYEWFLQQLSRFQQAGNIAPPKVIITDKDDQLRAAARQIFPNAQLQLCVFHINSNVVLSIKKWWKKTDGSETDSDSDNADTADIQEMERGNVNVKDMKDSKLGPVPKREIGGEFNQAWRQLQETFEHQERILSYLKSTYLPLKKEWACCYTRHYRNFGLFTTAPAESNHHSLKTYNLSLRSDLPDVEEATASQTVDKRLLYKDKIQQANTTIRNQFSGREWLGQLPLSVTRWALDQLNEIHRPMESGQISKKPLLACTGSTKAQYGLPCAHMLLRLADQDKPLKREDLDPFWHIKRSREIDDPLLQVQRPPMGIPKGRPQNGEPFGNERAIPDHQLAPQGSTRSGVKRSARRNYSQFELGSTLDEEDAADLPDQQQPRRKRSKVSARVTTRVTRQQAKGHRGGSPIIQLNSIILQM</sequence>
<dbReference type="RefSeq" id="XP_022284928.1">
    <property type="nucleotide sequence ID" value="XM_022430060.1"/>
</dbReference>
<dbReference type="PANTHER" id="PTHR31569">
    <property type="entry name" value="SWIM-TYPE DOMAIN-CONTAINING PROTEIN"/>
    <property type="match status" value="1"/>
</dbReference>